<evidence type="ECO:0000313" key="2">
    <source>
        <dbReference type="Proteomes" id="UP000308600"/>
    </source>
</evidence>
<reference evidence="1 2" key="1">
    <citation type="journal article" date="2019" name="Nat. Ecol. Evol.">
        <title>Megaphylogeny resolves global patterns of mushroom evolution.</title>
        <authorList>
            <person name="Varga T."/>
            <person name="Krizsan K."/>
            <person name="Foldi C."/>
            <person name="Dima B."/>
            <person name="Sanchez-Garcia M."/>
            <person name="Sanchez-Ramirez S."/>
            <person name="Szollosi G.J."/>
            <person name="Szarkandi J.G."/>
            <person name="Papp V."/>
            <person name="Albert L."/>
            <person name="Andreopoulos W."/>
            <person name="Angelini C."/>
            <person name="Antonin V."/>
            <person name="Barry K.W."/>
            <person name="Bougher N.L."/>
            <person name="Buchanan P."/>
            <person name="Buyck B."/>
            <person name="Bense V."/>
            <person name="Catcheside P."/>
            <person name="Chovatia M."/>
            <person name="Cooper J."/>
            <person name="Damon W."/>
            <person name="Desjardin D."/>
            <person name="Finy P."/>
            <person name="Geml J."/>
            <person name="Haridas S."/>
            <person name="Hughes K."/>
            <person name="Justo A."/>
            <person name="Karasinski D."/>
            <person name="Kautmanova I."/>
            <person name="Kiss B."/>
            <person name="Kocsube S."/>
            <person name="Kotiranta H."/>
            <person name="LaButti K.M."/>
            <person name="Lechner B.E."/>
            <person name="Liimatainen K."/>
            <person name="Lipzen A."/>
            <person name="Lukacs Z."/>
            <person name="Mihaltcheva S."/>
            <person name="Morgado L.N."/>
            <person name="Niskanen T."/>
            <person name="Noordeloos M.E."/>
            <person name="Ohm R.A."/>
            <person name="Ortiz-Santana B."/>
            <person name="Ovrebo C."/>
            <person name="Racz N."/>
            <person name="Riley R."/>
            <person name="Savchenko A."/>
            <person name="Shiryaev A."/>
            <person name="Soop K."/>
            <person name="Spirin V."/>
            <person name="Szebenyi C."/>
            <person name="Tomsovsky M."/>
            <person name="Tulloss R.E."/>
            <person name="Uehling J."/>
            <person name="Grigoriev I.V."/>
            <person name="Vagvolgyi C."/>
            <person name="Papp T."/>
            <person name="Martin F.M."/>
            <person name="Miettinen O."/>
            <person name="Hibbett D.S."/>
            <person name="Nagy L.G."/>
        </authorList>
    </citation>
    <scope>NUCLEOTIDE SEQUENCE [LARGE SCALE GENOMIC DNA]</scope>
    <source>
        <strain evidence="1 2">NL-1719</strain>
    </source>
</reference>
<protein>
    <submittedName>
        <fullName evidence="1">Uncharacterized protein</fullName>
    </submittedName>
</protein>
<gene>
    <name evidence="1" type="ORF">BDN72DRAFT_885262</name>
</gene>
<keyword evidence="2" id="KW-1185">Reference proteome</keyword>
<dbReference type="Proteomes" id="UP000308600">
    <property type="component" value="Unassembled WGS sequence"/>
</dbReference>
<name>A0ACD3BFA2_9AGAR</name>
<accession>A0ACD3BFA2</accession>
<organism evidence="1 2">
    <name type="scientific">Pluteus cervinus</name>
    <dbReference type="NCBI Taxonomy" id="181527"/>
    <lineage>
        <taxon>Eukaryota</taxon>
        <taxon>Fungi</taxon>
        <taxon>Dikarya</taxon>
        <taxon>Basidiomycota</taxon>
        <taxon>Agaricomycotina</taxon>
        <taxon>Agaricomycetes</taxon>
        <taxon>Agaricomycetidae</taxon>
        <taxon>Agaricales</taxon>
        <taxon>Pluteineae</taxon>
        <taxon>Pluteaceae</taxon>
        <taxon>Pluteus</taxon>
    </lineage>
</organism>
<sequence>MPNLASSLIKDQARKLLQRLLDDDEKKSEANQSAAHPQHAVVSAPAGSYDQSLAQSFNSLSVSDQQPPANPQLPYQGPFIGGFHPPINGPPQNAAPPFPSYPGYPPSSGYGSPYTPGPMSMTMQHALQPVQSPESYITPQDTPISTPSSGPSSPPATPNSKPSGGSGTPNKRKKKDSDDEQVQCSGITKANKQCTRMVKVGRTLSSDDDDDAATPERFCHQHSKELLGPSGFPARKNGEFVEFSDWIPEYLSQSAQVALRVEMEKARTPSDVPGYIYTFEIREPGSKTIKLKVGRAVNLVKRIDQWGKQCGSKEPILRGFYPGSVEDDGGSLMKGRVIAGEKAAWCHRLERLIHMELTDLVETDVYLHAAWPKPGPLDESTLVKDGISAGKRAPCADCGQMHKEIFEFSRLEKGKNKAKEWEVIVKPVIERWGRFVDLYL</sequence>
<dbReference type="EMBL" id="ML208260">
    <property type="protein sequence ID" value="TFK76560.1"/>
    <property type="molecule type" value="Genomic_DNA"/>
</dbReference>
<evidence type="ECO:0000313" key="1">
    <source>
        <dbReference type="EMBL" id="TFK76560.1"/>
    </source>
</evidence>
<proteinExistence type="predicted"/>